<organism evidence="3 4">
    <name type="scientific">Patellaria atrata CBS 101060</name>
    <dbReference type="NCBI Taxonomy" id="1346257"/>
    <lineage>
        <taxon>Eukaryota</taxon>
        <taxon>Fungi</taxon>
        <taxon>Dikarya</taxon>
        <taxon>Ascomycota</taxon>
        <taxon>Pezizomycotina</taxon>
        <taxon>Dothideomycetes</taxon>
        <taxon>Dothideomycetes incertae sedis</taxon>
        <taxon>Patellariales</taxon>
        <taxon>Patellariaceae</taxon>
        <taxon>Patellaria</taxon>
    </lineage>
</organism>
<dbReference type="Proteomes" id="UP000799429">
    <property type="component" value="Unassembled WGS sequence"/>
</dbReference>
<proteinExistence type="predicted"/>
<keyword evidence="4" id="KW-1185">Reference proteome</keyword>
<dbReference type="PROSITE" id="PS00455">
    <property type="entry name" value="AMP_BINDING"/>
    <property type="match status" value="1"/>
</dbReference>
<sequence length="580" mass="63966">MPFYSPQWVPKLPFDPPDSVPVSEFMFNERYGRHPMGYSKSPFTCGLSGKEYSTLDVKDRVEYLARGLAKEFDWDPNKGTEWDKAVGVFSLNTIDTMTLAWATHRLGGLQSPANAAYSAAELAYQLKDSGANSLFTCAPLLETALDAAQKVSIPRNRIYILEIAGISTPADFKTVNQLIEEGKELPPIEKLNFEDGDGARRVAFLCYSSGTSGLPKGVMISHRNVIANVMQMTTFEKPYRDSLIEPLNQSDVTINILGLLPMSHIYGLVVTCHLAVYRGDCCVVLPKFDFKGLLEAIQRFKLEILYLVPPIIILLIKNKSLADQYDLSSVKHIFTGAAPLGKETAIELQKQYPSWAIRQGYGLTETCTVVSMSAPNDVLMGSSGSILPGMECRIVTIEGNEITGYDQPGELLVKSPTVVLGYLNNEKATKETFVEGYMRTGDEVVIRKAPSGNEHLFIVDRLKELIKVKGLQVAPAELEAHLLTHPAVNDCAVISIPDGAAGEVPKAFVVKSSSVGLEDSDKVIAREIAKHVEQHKARHKWLKGGVEFIDAIPKSPSGKILRRLLRDKDKETRRKQGAKI</sequence>
<name>A0A9P4S3P9_9PEZI</name>
<dbReference type="CDD" id="cd05911">
    <property type="entry name" value="Firefly_Luc_like"/>
    <property type="match status" value="1"/>
</dbReference>
<dbReference type="PANTHER" id="PTHR24096:SF422">
    <property type="entry name" value="BCDNA.GH02901"/>
    <property type="match status" value="1"/>
</dbReference>
<dbReference type="EMBL" id="MU006113">
    <property type="protein sequence ID" value="KAF2834921.1"/>
    <property type="molecule type" value="Genomic_DNA"/>
</dbReference>
<dbReference type="Pfam" id="PF00501">
    <property type="entry name" value="AMP-binding"/>
    <property type="match status" value="1"/>
</dbReference>
<dbReference type="SUPFAM" id="SSF56801">
    <property type="entry name" value="Acetyl-CoA synthetase-like"/>
    <property type="match status" value="1"/>
</dbReference>
<dbReference type="GO" id="GO:0016405">
    <property type="term" value="F:CoA-ligase activity"/>
    <property type="evidence" value="ECO:0007669"/>
    <property type="project" value="TreeGrafter"/>
</dbReference>
<dbReference type="InterPro" id="IPR025110">
    <property type="entry name" value="AMP-bd_C"/>
</dbReference>
<dbReference type="InterPro" id="IPR045851">
    <property type="entry name" value="AMP-bd_C_sf"/>
</dbReference>
<dbReference type="OrthoDB" id="6509636at2759"/>
<dbReference type="Gene3D" id="3.40.50.980">
    <property type="match status" value="2"/>
</dbReference>
<dbReference type="InterPro" id="IPR000873">
    <property type="entry name" value="AMP-dep_synth/lig_dom"/>
</dbReference>
<evidence type="ECO:0000259" key="1">
    <source>
        <dbReference type="Pfam" id="PF00501"/>
    </source>
</evidence>
<keyword evidence="3" id="KW-0436">Ligase</keyword>
<evidence type="ECO:0000313" key="4">
    <source>
        <dbReference type="Proteomes" id="UP000799429"/>
    </source>
</evidence>
<accession>A0A9P4S3P9</accession>
<feature type="domain" description="AMP-dependent synthetase/ligase" evidence="1">
    <location>
        <begin position="50"/>
        <end position="423"/>
    </location>
</feature>
<dbReference type="Gene3D" id="2.30.38.10">
    <property type="entry name" value="Luciferase, Domain 3"/>
    <property type="match status" value="1"/>
</dbReference>
<evidence type="ECO:0000259" key="2">
    <source>
        <dbReference type="Pfam" id="PF13193"/>
    </source>
</evidence>
<comment type="caution">
    <text evidence="3">The sequence shown here is derived from an EMBL/GenBank/DDBJ whole genome shotgun (WGS) entry which is preliminary data.</text>
</comment>
<dbReference type="AlphaFoldDB" id="A0A9P4S3P9"/>
<evidence type="ECO:0000313" key="3">
    <source>
        <dbReference type="EMBL" id="KAF2834921.1"/>
    </source>
</evidence>
<reference evidence="3" key="1">
    <citation type="journal article" date="2020" name="Stud. Mycol.">
        <title>101 Dothideomycetes genomes: a test case for predicting lifestyles and emergence of pathogens.</title>
        <authorList>
            <person name="Haridas S."/>
            <person name="Albert R."/>
            <person name="Binder M."/>
            <person name="Bloem J."/>
            <person name="Labutti K."/>
            <person name="Salamov A."/>
            <person name="Andreopoulos B."/>
            <person name="Baker S."/>
            <person name="Barry K."/>
            <person name="Bills G."/>
            <person name="Bluhm B."/>
            <person name="Cannon C."/>
            <person name="Castanera R."/>
            <person name="Culley D."/>
            <person name="Daum C."/>
            <person name="Ezra D."/>
            <person name="Gonzalez J."/>
            <person name="Henrissat B."/>
            <person name="Kuo A."/>
            <person name="Liang C."/>
            <person name="Lipzen A."/>
            <person name="Lutzoni F."/>
            <person name="Magnuson J."/>
            <person name="Mondo S."/>
            <person name="Nolan M."/>
            <person name="Ohm R."/>
            <person name="Pangilinan J."/>
            <person name="Park H.-J."/>
            <person name="Ramirez L."/>
            <person name="Alfaro M."/>
            <person name="Sun H."/>
            <person name="Tritt A."/>
            <person name="Yoshinaga Y."/>
            <person name="Zwiers L.-H."/>
            <person name="Turgeon B."/>
            <person name="Goodwin S."/>
            <person name="Spatafora J."/>
            <person name="Crous P."/>
            <person name="Grigoriev I."/>
        </authorList>
    </citation>
    <scope>NUCLEOTIDE SEQUENCE</scope>
    <source>
        <strain evidence="3">CBS 101060</strain>
    </source>
</reference>
<feature type="domain" description="AMP-binding enzyme C-terminal" evidence="2">
    <location>
        <begin position="477"/>
        <end position="559"/>
    </location>
</feature>
<protein>
    <submittedName>
        <fullName evidence="3">Phenylacetyl-CoA ligase-like protein</fullName>
    </submittedName>
</protein>
<dbReference type="Gene3D" id="3.30.300.30">
    <property type="match status" value="1"/>
</dbReference>
<dbReference type="InterPro" id="IPR020845">
    <property type="entry name" value="AMP-binding_CS"/>
</dbReference>
<dbReference type="Pfam" id="PF13193">
    <property type="entry name" value="AMP-binding_C"/>
    <property type="match status" value="1"/>
</dbReference>
<dbReference type="PANTHER" id="PTHR24096">
    <property type="entry name" value="LONG-CHAIN-FATTY-ACID--COA LIGASE"/>
    <property type="match status" value="1"/>
</dbReference>
<gene>
    <name evidence="3" type="ORF">M501DRAFT_1020339</name>
</gene>